<dbReference type="GO" id="GO:0042734">
    <property type="term" value="C:presynaptic membrane"/>
    <property type="evidence" value="ECO:0007669"/>
    <property type="project" value="TreeGrafter"/>
</dbReference>
<keyword evidence="11" id="KW-0407">Ion channel</keyword>
<feature type="domain" description="BTB" evidence="13">
    <location>
        <begin position="6"/>
        <end position="109"/>
    </location>
</feature>
<feature type="transmembrane region" description="Helical" evidence="12">
    <location>
        <begin position="250"/>
        <end position="268"/>
    </location>
</feature>
<feature type="transmembrane region" description="Helical" evidence="12">
    <location>
        <begin position="161"/>
        <end position="182"/>
    </location>
</feature>
<keyword evidence="6" id="KW-0851">Voltage-gated channel</keyword>
<dbReference type="Gene3D" id="3.30.710.10">
    <property type="entry name" value="Potassium Channel Kv1.1, Chain A"/>
    <property type="match status" value="1"/>
</dbReference>
<dbReference type="InterPro" id="IPR027359">
    <property type="entry name" value="Volt_channel_dom_sf"/>
</dbReference>
<keyword evidence="10 12" id="KW-0472">Membrane</keyword>
<keyword evidence="15" id="KW-1185">Reference proteome</keyword>
<evidence type="ECO:0000256" key="7">
    <source>
        <dbReference type="ARBA" id="ARBA00022958"/>
    </source>
</evidence>
<dbReference type="SUPFAM" id="SSF81324">
    <property type="entry name" value="Voltage-gated potassium channels"/>
    <property type="match status" value="1"/>
</dbReference>
<accession>A0AAV7T1C8</accession>
<dbReference type="GO" id="GO:0001508">
    <property type="term" value="P:action potential"/>
    <property type="evidence" value="ECO:0007669"/>
    <property type="project" value="TreeGrafter"/>
</dbReference>
<feature type="transmembrane region" description="Helical" evidence="12">
    <location>
        <begin position="280"/>
        <end position="299"/>
    </location>
</feature>
<keyword evidence="5" id="KW-0631">Potassium channel</keyword>
<evidence type="ECO:0000256" key="5">
    <source>
        <dbReference type="ARBA" id="ARBA00022826"/>
    </source>
</evidence>
<evidence type="ECO:0000256" key="2">
    <source>
        <dbReference type="ARBA" id="ARBA00022448"/>
    </source>
</evidence>
<feature type="transmembrane region" description="Helical" evidence="12">
    <location>
        <begin position="391"/>
        <end position="413"/>
    </location>
</feature>
<dbReference type="InterPro" id="IPR011333">
    <property type="entry name" value="SKP1/BTB/POZ_sf"/>
</dbReference>
<dbReference type="GO" id="GO:0032590">
    <property type="term" value="C:dendrite membrane"/>
    <property type="evidence" value="ECO:0007669"/>
    <property type="project" value="TreeGrafter"/>
</dbReference>
<evidence type="ECO:0000256" key="12">
    <source>
        <dbReference type="SAM" id="Phobius"/>
    </source>
</evidence>
<dbReference type="FunFam" id="1.10.287.70:FF:000028">
    <property type="entry name" value="potassium voltage-gated channel subfamily D member 3"/>
    <property type="match status" value="1"/>
</dbReference>
<dbReference type="Gene3D" id="1.20.120.350">
    <property type="entry name" value="Voltage-gated potassium channels. Chain C"/>
    <property type="match status" value="1"/>
</dbReference>
<dbReference type="AlphaFoldDB" id="A0AAV7T1C8"/>
<feature type="transmembrane region" description="Helical" evidence="12">
    <location>
        <begin position="363"/>
        <end position="379"/>
    </location>
</feature>
<comment type="caution">
    <text evidence="14">The sequence shown here is derived from an EMBL/GenBank/DDBJ whole genome shotgun (WGS) entry which is preliminary data.</text>
</comment>
<dbReference type="Pfam" id="PF00520">
    <property type="entry name" value="Ion_trans"/>
    <property type="match status" value="1"/>
</dbReference>
<gene>
    <name evidence="14" type="ORF">NDU88_001817</name>
</gene>
<name>A0AAV7T1C8_PLEWA</name>
<proteinExistence type="predicted"/>
<evidence type="ECO:0000256" key="3">
    <source>
        <dbReference type="ARBA" id="ARBA00022538"/>
    </source>
</evidence>
<dbReference type="PRINTS" id="PR01498">
    <property type="entry name" value="SHAWCHANNEL"/>
</dbReference>
<comment type="subcellular location">
    <subcellularLocation>
        <location evidence="1">Membrane</location>
        <topology evidence="1">Multi-pass membrane protein</topology>
    </subcellularLocation>
</comment>
<keyword evidence="9" id="KW-0406">Ion transport</keyword>
<evidence type="ECO:0000256" key="6">
    <source>
        <dbReference type="ARBA" id="ARBA00022882"/>
    </source>
</evidence>
<evidence type="ECO:0000256" key="4">
    <source>
        <dbReference type="ARBA" id="ARBA00022692"/>
    </source>
</evidence>
<evidence type="ECO:0000256" key="9">
    <source>
        <dbReference type="ARBA" id="ARBA00023065"/>
    </source>
</evidence>
<dbReference type="InterPro" id="IPR028325">
    <property type="entry name" value="VG_K_chnl"/>
</dbReference>
<evidence type="ECO:0000259" key="13">
    <source>
        <dbReference type="SMART" id="SM00225"/>
    </source>
</evidence>
<dbReference type="InterPro" id="IPR003968">
    <property type="entry name" value="K_chnl_volt-dep_Kv"/>
</dbReference>
<dbReference type="SUPFAM" id="SSF54695">
    <property type="entry name" value="POZ domain"/>
    <property type="match status" value="1"/>
</dbReference>
<dbReference type="GO" id="GO:0045211">
    <property type="term" value="C:postsynaptic membrane"/>
    <property type="evidence" value="ECO:0007669"/>
    <property type="project" value="TreeGrafter"/>
</dbReference>
<keyword evidence="2" id="KW-0813">Transport</keyword>
<protein>
    <recommendedName>
        <fullName evidence="13">BTB domain-containing protein</fullName>
    </recommendedName>
</protein>
<keyword evidence="4 12" id="KW-0812">Transmembrane</keyword>
<dbReference type="SMART" id="SM00225">
    <property type="entry name" value="BTB"/>
    <property type="match status" value="1"/>
</dbReference>
<dbReference type="PRINTS" id="PR01491">
    <property type="entry name" value="KVCHANNEL"/>
</dbReference>
<evidence type="ECO:0000256" key="8">
    <source>
        <dbReference type="ARBA" id="ARBA00022989"/>
    </source>
</evidence>
<dbReference type="GO" id="GO:0008076">
    <property type="term" value="C:voltage-gated potassium channel complex"/>
    <property type="evidence" value="ECO:0007669"/>
    <property type="project" value="InterPro"/>
</dbReference>
<dbReference type="PANTHER" id="PTHR11537:SF235">
    <property type="entry name" value="POTASSIUM VOLTAGE-GATED CHANNEL SUBFAMILY C MEMBER 1-LIKE"/>
    <property type="match status" value="1"/>
</dbReference>
<dbReference type="Pfam" id="PF02214">
    <property type="entry name" value="BTB_2"/>
    <property type="match status" value="1"/>
</dbReference>
<dbReference type="PRINTS" id="PR00169">
    <property type="entry name" value="KCHANNEL"/>
</dbReference>
<evidence type="ECO:0000256" key="1">
    <source>
        <dbReference type="ARBA" id="ARBA00004141"/>
    </source>
</evidence>
<dbReference type="EMBL" id="JANPWB010000007">
    <property type="protein sequence ID" value="KAJ1169931.1"/>
    <property type="molecule type" value="Genomic_DNA"/>
</dbReference>
<dbReference type="InterPro" id="IPR003131">
    <property type="entry name" value="T1-type_BTB"/>
</dbReference>
<keyword evidence="7" id="KW-0630">Potassium</keyword>
<dbReference type="PANTHER" id="PTHR11537">
    <property type="entry name" value="VOLTAGE-GATED POTASSIUM CHANNEL"/>
    <property type="match status" value="1"/>
</dbReference>
<feature type="transmembrane region" description="Helical" evidence="12">
    <location>
        <begin position="320"/>
        <end position="343"/>
    </location>
</feature>
<dbReference type="GO" id="GO:0051260">
    <property type="term" value="P:protein homooligomerization"/>
    <property type="evidence" value="ECO:0007669"/>
    <property type="project" value="InterPro"/>
</dbReference>
<dbReference type="InterPro" id="IPR005821">
    <property type="entry name" value="Ion_trans_dom"/>
</dbReference>
<feature type="transmembrane region" description="Helical" evidence="12">
    <location>
        <begin position="221"/>
        <end position="243"/>
    </location>
</feature>
<keyword evidence="8 12" id="KW-1133">Transmembrane helix</keyword>
<dbReference type="InterPro" id="IPR000210">
    <property type="entry name" value="BTB/POZ_dom"/>
</dbReference>
<dbReference type="GO" id="GO:0005251">
    <property type="term" value="F:delayed rectifier potassium channel activity"/>
    <property type="evidence" value="ECO:0007669"/>
    <property type="project" value="TreeGrafter"/>
</dbReference>
<organism evidence="14 15">
    <name type="scientific">Pleurodeles waltl</name>
    <name type="common">Iberian ribbed newt</name>
    <dbReference type="NCBI Taxonomy" id="8319"/>
    <lineage>
        <taxon>Eukaryota</taxon>
        <taxon>Metazoa</taxon>
        <taxon>Chordata</taxon>
        <taxon>Craniata</taxon>
        <taxon>Vertebrata</taxon>
        <taxon>Euteleostomi</taxon>
        <taxon>Amphibia</taxon>
        <taxon>Batrachia</taxon>
        <taxon>Caudata</taxon>
        <taxon>Salamandroidea</taxon>
        <taxon>Salamandridae</taxon>
        <taxon>Pleurodelinae</taxon>
        <taxon>Pleurodeles</taxon>
    </lineage>
</organism>
<dbReference type="GO" id="GO:0043679">
    <property type="term" value="C:axon terminus"/>
    <property type="evidence" value="ECO:0007669"/>
    <property type="project" value="TreeGrafter"/>
</dbReference>
<dbReference type="Gene3D" id="1.10.287.70">
    <property type="match status" value="1"/>
</dbReference>
<evidence type="ECO:0000313" key="15">
    <source>
        <dbReference type="Proteomes" id="UP001066276"/>
    </source>
</evidence>
<evidence type="ECO:0000313" key="14">
    <source>
        <dbReference type="EMBL" id="KAJ1169931.1"/>
    </source>
</evidence>
<sequence length="436" mass="50410">MDAPNNRITINVGGVRFETYCSTLQKFPGTKLDNLTDPHSYSSSDFDSKLKEFFFDRNAKVFACVLEYYRTGHLHFAGEICRSVLVEELAFWEINDTQLARCCWLKLNSKECSLEDFDMWDESHQTDGTGLITPTGRTDYSWKARWQPKIWALFQSPYSSIAAMVVTLVSLLFTIGAIVVFFEETKGQFLYEANFTHSMQHGSPSIVMTISGELEFYHATYLPYLELLCVLWFIAEFCLRFFFCPDKKKFLLNLLNIMDFISLLPVFIELSAVGRPLKLSILWLVLGFMRLTYIIRLIRFLRMLESVLIVRVLSGTLRSIVREILILMLVLTFETLFFATLMFYAEFHTVESHFFYEKYFGDIYSACWWAIVTLTTVGYGDVYPISVFGKVVAAVAAMSGIMTIVIPIPILIIKFQHYYSIALAHEKLKISRKRYS</sequence>
<keyword evidence="3" id="KW-0633">Potassium transport</keyword>
<evidence type="ECO:0000256" key="11">
    <source>
        <dbReference type="ARBA" id="ARBA00023303"/>
    </source>
</evidence>
<dbReference type="InterPro" id="IPR003974">
    <property type="entry name" value="K_chnl_volt-dep_Kv3"/>
</dbReference>
<reference evidence="14" key="1">
    <citation type="journal article" date="2022" name="bioRxiv">
        <title>Sequencing and chromosome-scale assembly of the giantPleurodeles waltlgenome.</title>
        <authorList>
            <person name="Brown T."/>
            <person name="Elewa A."/>
            <person name="Iarovenko S."/>
            <person name="Subramanian E."/>
            <person name="Araus A.J."/>
            <person name="Petzold A."/>
            <person name="Susuki M."/>
            <person name="Suzuki K.-i.T."/>
            <person name="Hayashi T."/>
            <person name="Toyoda A."/>
            <person name="Oliveira C."/>
            <person name="Osipova E."/>
            <person name="Leigh N.D."/>
            <person name="Simon A."/>
            <person name="Yun M.H."/>
        </authorList>
    </citation>
    <scope>NUCLEOTIDE SEQUENCE</scope>
    <source>
        <strain evidence="14">20211129_DDA</strain>
        <tissue evidence="14">Liver</tissue>
    </source>
</reference>
<evidence type="ECO:0000256" key="10">
    <source>
        <dbReference type="ARBA" id="ARBA00023136"/>
    </source>
</evidence>
<dbReference type="Proteomes" id="UP001066276">
    <property type="component" value="Chromosome 4_1"/>
</dbReference>
<dbReference type="GO" id="GO:0032809">
    <property type="term" value="C:neuronal cell body membrane"/>
    <property type="evidence" value="ECO:0007669"/>
    <property type="project" value="TreeGrafter"/>
</dbReference>